<comment type="caution">
    <text evidence="1">The sequence shown here is derived from an EMBL/GenBank/DDBJ whole genome shotgun (WGS) entry which is preliminary data.</text>
</comment>
<gene>
    <name evidence="1" type="ORF">GUA46_13735</name>
</gene>
<proteinExistence type="predicted"/>
<accession>A0A850NJR5</accession>
<reference evidence="1 2" key="1">
    <citation type="submission" date="2020-01" db="EMBL/GenBank/DDBJ databases">
        <title>Draft Genome Analysis of Muricauda sp. HICW Isolated from coastal seawater of PR China.</title>
        <authorList>
            <person name="Chen M.-X."/>
        </authorList>
    </citation>
    <scope>NUCLEOTIDE SEQUENCE [LARGE SCALE GENOMIC DNA]</scope>
    <source>
        <strain evidence="1 2">HICW</strain>
    </source>
</reference>
<dbReference type="AlphaFoldDB" id="A0A850NJR5"/>
<organism evidence="1 2">
    <name type="scientific">Flagellimonas chongwuensis</name>
    <dbReference type="NCBI Taxonomy" id="2697365"/>
    <lineage>
        <taxon>Bacteria</taxon>
        <taxon>Pseudomonadati</taxon>
        <taxon>Bacteroidota</taxon>
        <taxon>Flavobacteriia</taxon>
        <taxon>Flavobacteriales</taxon>
        <taxon>Flavobacteriaceae</taxon>
        <taxon>Flagellimonas</taxon>
    </lineage>
</organism>
<evidence type="ECO:0000313" key="2">
    <source>
        <dbReference type="Proteomes" id="UP000558089"/>
    </source>
</evidence>
<dbReference type="Proteomes" id="UP000558089">
    <property type="component" value="Unassembled WGS sequence"/>
</dbReference>
<keyword evidence="2" id="KW-1185">Reference proteome</keyword>
<name>A0A850NJR5_9FLAO</name>
<protein>
    <submittedName>
        <fullName evidence="1">Uncharacterized protein</fullName>
    </submittedName>
</protein>
<evidence type="ECO:0000313" key="1">
    <source>
        <dbReference type="EMBL" id="NVN19406.1"/>
    </source>
</evidence>
<sequence>MLAIVLLIGLVGLTYISVNSTSEKFKTCEILDISEVKETDFTQYDSVVVAANTLYEGDWLKKIMQGEQYRDAWSAPIRVPIIYLDTLLGGLKVIEQGGGMQTHSLELADNNGVRYSLRSITKDPSKLIPEAAEKLGLENIVVDGISAQHPYSALVVAELSEAAKIIHTHPKVYFVPEQSTLGKHNDKYGNRLFFLEYETEGDVNWTDYTNVRELADTDDIQEWKSEGKPIILDYPEIVRARLFDLIIGDWDRHAKQWGWAIEEKEDKWIAHPIAGDRDNAFFKQDGVIPYIISNELFLPEVQSYEEDIEHMPGLVQAFDVYFLKSVPEETFIEQAKLLQETLNDSVINNAFRVWPENIYELNGEEIKTKLIARREGIVEYAKIFKQILDERELEPVVLNGSEDLELSEKLSKCFDCLD</sequence>
<dbReference type="EMBL" id="WYET01000007">
    <property type="protein sequence ID" value="NVN19406.1"/>
    <property type="molecule type" value="Genomic_DNA"/>
</dbReference>